<evidence type="ECO:0000313" key="4">
    <source>
        <dbReference type="EMBL" id="MED6149847.1"/>
    </source>
</evidence>
<dbReference type="Gene3D" id="2.130.10.10">
    <property type="entry name" value="YVTN repeat-like/Quinoprotein amine dehydrogenase"/>
    <property type="match status" value="2"/>
</dbReference>
<comment type="caution">
    <text evidence="4">The sequence shown here is derived from an EMBL/GenBank/DDBJ whole genome shotgun (WGS) entry which is preliminary data.</text>
</comment>
<keyword evidence="2" id="KW-0677">Repeat</keyword>
<name>A0ABU6TMK2_9FABA</name>
<dbReference type="PRINTS" id="PR00320">
    <property type="entry name" value="GPROTEINBRPT"/>
</dbReference>
<dbReference type="EMBL" id="JASCZI010091301">
    <property type="protein sequence ID" value="MED6149847.1"/>
    <property type="molecule type" value="Genomic_DNA"/>
</dbReference>
<dbReference type="InterPro" id="IPR036322">
    <property type="entry name" value="WD40_repeat_dom_sf"/>
</dbReference>
<dbReference type="InterPro" id="IPR015943">
    <property type="entry name" value="WD40/YVTN_repeat-like_dom_sf"/>
</dbReference>
<protein>
    <submittedName>
        <fullName evidence="4">Uncharacterized protein</fullName>
    </submittedName>
</protein>
<keyword evidence="1 3" id="KW-0853">WD repeat</keyword>
<evidence type="ECO:0000256" key="2">
    <source>
        <dbReference type="ARBA" id="ARBA00022737"/>
    </source>
</evidence>
<evidence type="ECO:0000256" key="1">
    <source>
        <dbReference type="ARBA" id="ARBA00022574"/>
    </source>
</evidence>
<feature type="repeat" description="WD" evidence="3">
    <location>
        <begin position="146"/>
        <end position="187"/>
    </location>
</feature>
<accession>A0ABU6TMK2</accession>
<feature type="repeat" description="WD" evidence="3">
    <location>
        <begin position="34"/>
        <end position="78"/>
    </location>
</feature>
<dbReference type="PANTHER" id="PTHR19854">
    <property type="entry name" value="TRANSDUCIN BETA-LIKE 3"/>
    <property type="match status" value="1"/>
</dbReference>
<dbReference type="PROSITE" id="PS50082">
    <property type="entry name" value="WD_REPEATS_2"/>
    <property type="match status" value="3"/>
</dbReference>
<feature type="repeat" description="WD" evidence="3">
    <location>
        <begin position="79"/>
        <end position="114"/>
    </location>
</feature>
<dbReference type="PANTHER" id="PTHR19854:SF15">
    <property type="entry name" value="TRANSDUCIN BETA-LIKE PROTEIN 3"/>
    <property type="match status" value="1"/>
</dbReference>
<dbReference type="Pfam" id="PF00400">
    <property type="entry name" value="WD40"/>
    <property type="match status" value="5"/>
</dbReference>
<evidence type="ECO:0000256" key="3">
    <source>
        <dbReference type="PROSITE-ProRule" id="PRU00221"/>
    </source>
</evidence>
<organism evidence="4 5">
    <name type="scientific">Stylosanthes scabra</name>
    <dbReference type="NCBI Taxonomy" id="79078"/>
    <lineage>
        <taxon>Eukaryota</taxon>
        <taxon>Viridiplantae</taxon>
        <taxon>Streptophyta</taxon>
        <taxon>Embryophyta</taxon>
        <taxon>Tracheophyta</taxon>
        <taxon>Spermatophyta</taxon>
        <taxon>Magnoliopsida</taxon>
        <taxon>eudicotyledons</taxon>
        <taxon>Gunneridae</taxon>
        <taxon>Pentapetalae</taxon>
        <taxon>rosids</taxon>
        <taxon>fabids</taxon>
        <taxon>Fabales</taxon>
        <taxon>Fabaceae</taxon>
        <taxon>Papilionoideae</taxon>
        <taxon>50 kb inversion clade</taxon>
        <taxon>dalbergioids sensu lato</taxon>
        <taxon>Dalbergieae</taxon>
        <taxon>Pterocarpus clade</taxon>
        <taxon>Stylosanthes</taxon>
    </lineage>
</organism>
<dbReference type="PROSITE" id="PS50294">
    <property type="entry name" value="WD_REPEATS_REGION"/>
    <property type="match status" value="3"/>
</dbReference>
<keyword evidence="5" id="KW-1185">Reference proteome</keyword>
<gene>
    <name evidence="4" type="ORF">PIB30_066536</name>
</gene>
<dbReference type="InterPro" id="IPR019775">
    <property type="entry name" value="WD40_repeat_CS"/>
</dbReference>
<dbReference type="InterPro" id="IPR001680">
    <property type="entry name" value="WD40_rpt"/>
</dbReference>
<dbReference type="PROSITE" id="PS00678">
    <property type="entry name" value="WD_REPEATS_1"/>
    <property type="match status" value="1"/>
</dbReference>
<dbReference type="Proteomes" id="UP001341840">
    <property type="component" value="Unassembled WGS sequence"/>
</dbReference>
<sequence length="221" mass="23863">MKFVGDDEKFLALATNLEQVRVYDLASMSCSYVLSGHTEIVLCLDTCVSSSGRSLIVTGSKDNTVRLWEAESKSCIGVGIGHMGAVGAVAFSKRKRDFFVSGSSDHTLKVWSMDAIAPNDSLVCSGSQDRTACVWRLPDLVSVVVLKGHKRGIWSVEFSPVDQCVVTASGDKTIRIWAISDGSCLKTFEGHTSSVLRALFVTRGTQIVSCGMRPYLAGLFP</sequence>
<dbReference type="InterPro" id="IPR020472">
    <property type="entry name" value="WD40_PAC1"/>
</dbReference>
<reference evidence="4 5" key="1">
    <citation type="journal article" date="2023" name="Plants (Basel)">
        <title>Bridging the Gap: Combining Genomics and Transcriptomics Approaches to Understand Stylosanthes scabra, an Orphan Legume from the Brazilian Caatinga.</title>
        <authorList>
            <person name="Ferreira-Neto J.R.C."/>
            <person name="da Silva M.D."/>
            <person name="Binneck E."/>
            <person name="de Melo N.F."/>
            <person name="da Silva R.H."/>
            <person name="de Melo A.L.T.M."/>
            <person name="Pandolfi V."/>
            <person name="Bustamante F.O."/>
            <person name="Brasileiro-Vidal A.C."/>
            <person name="Benko-Iseppon A.M."/>
        </authorList>
    </citation>
    <scope>NUCLEOTIDE SEQUENCE [LARGE SCALE GENOMIC DNA]</scope>
    <source>
        <tissue evidence="4">Leaves</tissue>
    </source>
</reference>
<proteinExistence type="predicted"/>
<dbReference type="SUPFAM" id="SSF50978">
    <property type="entry name" value="WD40 repeat-like"/>
    <property type="match status" value="1"/>
</dbReference>
<evidence type="ECO:0000313" key="5">
    <source>
        <dbReference type="Proteomes" id="UP001341840"/>
    </source>
</evidence>
<dbReference type="SMART" id="SM00320">
    <property type="entry name" value="WD40"/>
    <property type="match status" value="4"/>
</dbReference>